<dbReference type="GeneID" id="83202964"/>
<organism evidence="9 10">
    <name type="scientific">Penicillium chermesinum</name>
    <dbReference type="NCBI Taxonomy" id="63820"/>
    <lineage>
        <taxon>Eukaryota</taxon>
        <taxon>Fungi</taxon>
        <taxon>Dikarya</taxon>
        <taxon>Ascomycota</taxon>
        <taxon>Pezizomycotina</taxon>
        <taxon>Eurotiomycetes</taxon>
        <taxon>Eurotiomycetidae</taxon>
        <taxon>Eurotiales</taxon>
        <taxon>Aspergillaceae</taxon>
        <taxon>Penicillium</taxon>
    </lineage>
</organism>
<dbReference type="SUPFAM" id="SSF54928">
    <property type="entry name" value="RNA-binding domain, RBD"/>
    <property type="match status" value="1"/>
</dbReference>
<dbReference type="GO" id="GO:0005654">
    <property type="term" value="C:nucleoplasm"/>
    <property type="evidence" value="ECO:0007669"/>
    <property type="project" value="TreeGrafter"/>
</dbReference>
<keyword evidence="5" id="KW-0539">Nucleus</keyword>
<keyword evidence="4" id="KW-0508">mRNA splicing</keyword>
<accession>A0A9W9TL23</accession>
<dbReference type="InterPro" id="IPR034201">
    <property type="entry name" value="RNPS1_RRM"/>
</dbReference>
<feature type="domain" description="RRM" evidence="8">
    <location>
        <begin position="87"/>
        <end position="174"/>
    </location>
</feature>
<feature type="region of interest" description="Disordered" evidence="7">
    <location>
        <begin position="1"/>
        <end position="88"/>
    </location>
</feature>
<dbReference type="InterPro" id="IPR000504">
    <property type="entry name" value="RRM_dom"/>
</dbReference>
<evidence type="ECO:0000313" key="10">
    <source>
        <dbReference type="Proteomes" id="UP001150941"/>
    </source>
</evidence>
<dbReference type="Proteomes" id="UP001150941">
    <property type="component" value="Unassembled WGS sequence"/>
</dbReference>
<dbReference type="RefSeq" id="XP_058328551.1">
    <property type="nucleotide sequence ID" value="XM_058475661.1"/>
</dbReference>
<dbReference type="PROSITE" id="PS50102">
    <property type="entry name" value="RRM"/>
    <property type="match status" value="1"/>
</dbReference>
<dbReference type="AlphaFoldDB" id="A0A9W9TL23"/>
<keyword evidence="10" id="KW-1185">Reference proteome</keyword>
<dbReference type="GO" id="GO:0003723">
    <property type="term" value="F:RNA binding"/>
    <property type="evidence" value="ECO:0007669"/>
    <property type="project" value="UniProtKB-UniRule"/>
</dbReference>
<protein>
    <submittedName>
        <fullName evidence="9">Serine/arginine-rich splicing factor SR45</fullName>
    </submittedName>
</protein>
<evidence type="ECO:0000256" key="1">
    <source>
        <dbReference type="ARBA" id="ARBA00004123"/>
    </source>
</evidence>
<dbReference type="GO" id="GO:0061574">
    <property type="term" value="C:ASAP complex"/>
    <property type="evidence" value="ECO:0007669"/>
    <property type="project" value="TreeGrafter"/>
</dbReference>
<gene>
    <name evidence="9" type="ORF">N7468_006365</name>
</gene>
<dbReference type="Gene3D" id="3.30.70.330">
    <property type="match status" value="1"/>
</dbReference>
<name>A0A9W9TL23_9EURO</name>
<dbReference type="GO" id="GO:0005737">
    <property type="term" value="C:cytoplasm"/>
    <property type="evidence" value="ECO:0007669"/>
    <property type="project" value="TreeGrafter"/>
</dbReference>
<dbReference type="PANTHER" id="PTHR15481:SF0">
    <property type="entry name" value="LD23870P-RELATED"/>
    <property type="match status" value="1"/>
</dbReference>
<evidence type="ECO:0000313" key="9">
    <source>
        <dbReference type="EMBL" id="KAJ5225140.1"/>
    </source>
</evidence>
<keyword evidence="2" id="KW-0507">mRNA processing</keyword>
<dbReference type="PANTHER" id="PTHR15481">
    <property type="entry name" value="RIBONUCLEIC ACID BINDING PROTEIN S1"/>
    <property type="match status" value="1"/>
</dbReference>
<evidence type="ECO:0000256" key="4">
    <source>
        <dbReference type="ARBA" id="ARBA00023187"/>
    </source>
</evidence>
<dbReference type="GO" id="GO:0000398">
    <property type="term" value="P:mRNA splicing, via spliceosome"/>
    <property type="evidence" value="ECO:0007669"/>
    <property type="project" value="TreeGrafter"/>
</dbReference>
<dbReference type="EMBL" id="JAPQKS010000005">
    <property type="protein sequence ID" value="KAJ5225140.1"/>
    <property type="molecule type" value="Genomic_DNA"/>
</dbReference>
<comment type="caution">
    <text evidence="9">The sequence shown here is derived from an EMBL/GenBank/DDBJ whole genome shotgun (WGS) entry which is preliminary data.</text>
</comment>
<dbReference type="OrthoDB" id="252020at2759"/>
<dbReference type="CDD" id="cd12365">
    <property type="entry name" value="RRM_RNPS1"/>
    <property type="match status" value="1"/>
</dbReference>
<dbReference type="Pfam" id="PF00076">
    <property type="entry name" value="RRM_1"/>
    <property type="match status" value="1"/>
</dbReference>
<reference evidence="9" key="1">
    <citation type="submission" date="2022-11" db="EMBL/GenBank/DDBJ databases">
        <authorList>
            <person name="Petersen C."/>
        </authorList>
    </citation>
    <scope>NUCLEOTIDE SEQUENCE</scope>
    <source>
        <strain evidence="9">IBT 19713</strain>
    </source>
</reference>
<keyword evidence="3 6" id="KW-0694">RNA-binding</keyword>
<evidence type="ECO:0000256" key="5">
    <source>
        <dbReference type="ARBA" id="ARBA00023242"/>
    </source>
</evidence>
<sequence>MVPRSPRSSRGRSPSSHHDRGRSRSAHLKSPDSRSRSITRSPTPARERRSRSRTRSSSRGPARGSRRYRSRSYSRSLSRDPSPPRSSKIVVEKLTKNVTEGHLHEIFGSFGDIEYLDLPINRSFMTNRGTAYITYFDPADAEAAISHMHEAQLDGAVLNAGHGSERILMEIHLPDVKAVRDSMIDMMCTVPNRYQGPGLLYARVLIVAPAPHEGQALAKRARDNAAVGVLAMTVMVVEAIEAEVQTKLEVGINPPPAQFSSTLARKAFSGVGFLQAQKWMMSEEFPECILLRYLDYSMRNPPVLSIAAYPQNQHFRPCTC</sequence>
<evidence type="ECO:0000256" key="7">
    <source>
        <dbReference type="SAM" id="MobiDB-lite"/>
    </source>
</evidence>
<reference evidence="9" key="2">
    <citation type="journal article" date="2023" name="IMA Fungus">
        <title>Comparative genomic study of the Penicillium genus elucidates a diverse pangenome and 15 lateral gene transfer events.</title>
        <authorList>
            <person name="Petersen C."/>
            <person name="Sorensen T."/>
            <person name="Nielsen M.R."/>
            <person name="Sondergaard T.E."/>
            <person name="Sorensen J.L."/>
            <person name="Fitzpatrick D.A."/>
            <person name="Frisvad J.C."/>
            <person name="Nielsen K.L."/>
        </authorList>
    </citation>
    <scope>NUCLEOTIDE SEQUENCE</scope>
    <source>
        <strain evidence="9">IBT 19713</strain>
    </source>
</reference>
<proteinExistence type="predicted"/>
<comment type="subcellular location">
    <subcellularLocation>
        <location evidence="1">Nucleus</location>
    </subcellularLocation>
</comment>
<dbReference type="InterPro" id="IPR012677">
    <property type="entry name" value="Nucleotide-bd_a/b_plait_sf"/>
</dbReference>
<evidence type="ECO:0000256" key="3">
    <source>
        <dbReference type="ARBA" id="ARBA00022884"/>
    </source>
</evidence>
<evidence type="ECO:0000256" key="6">
    <source>
        <dbReference type="PROSITE-ProRule" id="PRU00176"/>
    </source>
</evidence>
<feature type="compositionally biased region" description="Low complexity" evidence="7">
    <location>
        <begin position="1"/>
        <end position="14"/>
    </location>
</feature>
<evidence type="ECO:0000259" key="8">
    <source>
        <dbReference type="PROSITE" id="PS50102"/>
    </source>
</evidence>
<evidence type="ECO:0000256" key="2">
    <source>
        <dbReference type="ARBA" id="ARBA00022664"/>
    </source>
</evidence>
<dbReference type="SMART" id="SM00360">
    <property type="entry name" value="RRM"/>
    <property type="match status" value="1"/>
</dbReference>
<dbReference type="InterPro" id="IPR035979">
    <property type="entry name" value="RBD_domain_sf"/>
</dbReference>